<organism evidence="3 4">
    <name type="scientific">Flagellimonas yonaguniensis</name>
    <dbReference type="NCBI Taxonomy" id="3031325"/>
    <lineage>
        <taxon>Bacteria</taxon>
        <taxon>Pseudomonadati</taxon>
        <taxon>Bacteroidota</taxon>
        <taxon>Flavobacteriia</taxon>
        <taxon>Flavobacteriales</taxon>
        <taxon>Flavobacteriaceae</taxon>
        <taxon>Flagellimonas</taxon>
    </lineage>
</organism>
<dbReference type="RefSeq" id="WP_275613841.1">
    <property type="nucleotide sequence ID" value="NZ_JARFVB010000001.1"/>
</dbReference>
<evidence type="ECO:0000256" key="1">
    <source>
        <dbReference type="SAM" id="SignalP"/>
    </source>
</evidence>
<dbReference type="SUPFAM" id="SSF53649">
    <property type="entry name" value="Alkaline phosphatase-like"/>
    <property type="match status" value="1"/>
</dbReference>
<feature type="chain" id="PRO_5045171903" evidence="1">
    <location>
        <begin position="23"/>
        <end position="358"/>
    </location>
</feature>
<dbReference type="InterPro" id="IPR017850">
    <property type="entry name" value="Alkaline_phosphatase_core_sf"/>
</dbReference>
<reference evidence="3 4" key="1">
    <citation type="submission" date="2023-03" db="EMBL/GenBank/DDBJ databases">
        <title>Muricauda XX sp. nov. and Muricauda XXX sp. nov., two novel species isolated from Okinawa Trough.</title>
        <authorList>
            <person name="Cao W."/>
            <person name="Deng X."/>
        </authorList>
    </citation>
    <scope>NUCLEOTIDE SEQUENCE [LARGE SCALE GENOMIC DNA]</scope>
    <source>
        <strain evidence="3 4">334s03</strain>
    </source>
</reference>
<evidence type="ECO:0000313" key="3">
    <source>
        <dbReference type="EMBL" id="MDF0714538.1"/>
    </source>
</evidence>
<keyword evidence="4" id="KW-1185">Reference proteome</keyword>
<gene>
    <name evidence="3" type="ORF">PY092_00125</name>
</gene>
<dbReference type="InterPro" id="IPR006124">
    <property type="entry name" value="Metalloenzyme"/>
</dbReference>
<dbReference type="Proteomes" id="UP001221366">
    <property type="component" value="Unassembled WGS sequence"/>
</dbReference>
<sequence length="358" mass="40744">MKNRILFLMAAVAALVNLHAQKAEDTKVILITLDGFRWQELFTGADSLLIGNKDYVHDVEMLKDAFWRETPGERREALLPFFWNQVEKMGQIHGNRKLGSQVDLTNSMWFSYPGYNEILTGTADDENIRSNDKIPNPNTTILERYNNTAEGKGKVAAFGSWDVFPFIVNEERSGVPVNAGFAPATKNLNEREKFLNQLQQQIPSPWGTVRLDAFTHHYALEHMKKEHPKLVYISYGETDDFAHDGDYQAYLKSAHNTDALIKEVWEFTQQDDFYKDQTVFLITTDHGRGTEPLDTWRSHGSDIKGAGSVWMMAFGKDIDPRGEVMGEEQLYSNQIAATILKILDLPISKEIEGKPIKL</sequence>
<feature type="domain" description="Metalloenzyme" evidence="2">
    <location>
        <begin position="191"/>
        <end position="320"/>
    </location>
</feature>
<comment type="caution">
    <text evidence="3">The sequence shown here is derived from an EMBL/GenBank/DDBJ whole genome shotgun (WGS) entry which is preliminary data.</text>
</comment>
<dbReference type="Gene3D" id="3.40.720.10">
    <property type="entry name" value="Alkaline Phosphatase, subunit A"/>
    <property type="match status" value="1"/>
</dbReference>
<dbReference type="EMBL" id="JARFVB010000001">
    <property type="protein sequence ID" value="MDF0714538.1"/>
    <property type="molecule type" value="Genomic_DNA"/>
</dbReference>
<dbReference type="Pfam" id="PF01676">
    <property type="entry name" value="Metalloenzyme"/>
    <property type="match status" value="1"/>
</dbReference>
<accession>A0ABT5XTZ0</accession>
<proteinExistence type="predicted"/>
<evidence type="ECO:0000313" key="4">
    <source>
        <dbReference type="Proteomes" id="UP001221366"/>
    </source>
</evidence>
<protein>
    <submittedName>
        <fullName evidence="3">Phosphoglyceromutase</fullName>
    </submittedName>
</protein>
<feature type="signal peptide" evidence="1">
    <location>
        <begin position="1"/>
        <end position="22"/>
    </location>
</feature>
<keyword evidence="1" id="KW-0732">Signal</keyword>
<name>A0ABT5XTZ0_9FLAO</name>
<evidence type="ECO:0000259" key="2">
    <source>
        <dbReference type="Pfam" id="PF01676"/>
    </source>
</evidence>